<evidence type="ECO:0000259" key="2">
    <source>
        <dbReference type="Pfam" id="PF02120"/>
    </source>
</evidence>
<gene>
    <name evidence="3" type="ORF">IC614_01715</name>
</gene>
<dbReference type="AlphaFoldDB" id="A0A7T2GK63"/>
<dbReference type="KEGG" id="sflv:IC614_01715"/>
<name>A0A7T2GK63_9SPHN</name>
<accession>A0A7T2GK63</accession>
<keyword evidence="4" id="KW-1185">Reference proteome</keyword>
<evidence type="ECO:0000313" key="3">
    <source>
        <dbReference type="EMBL" id="QPQ55355.1"/>
    </source>
</evidence>
<feature type="region of interest" description="Disordered" evidence="1">
    <location>
        <begin position="187"/>
        <end position="208"/>
    </location>
</feature>
<protein>
    <submittedName>
        <fullName evidence="3">Flagellar hook-length control protein FliK</fullName>
    </submittedName>
</protein>
<keyword evidence="3" id="KW-0969">Cilium</keyword>
<dbReference type="InterPro" id="IPR021136">
    <property type="entry name" value="Flagellar_hook_control-like_C"/>
</dbReference>
<organism evidence="3 4">
    <name type="scientific">Allosphingosinicella flava</name>
    <dbReference type="NCBI Taxonomy" id="2771430"/>
    <lineage>
        <taxon>Bacteria</taxon>
        <taxon>Pseudomonadati</taxon>
        <taxon>Pseudomonadota</taxon>
        <taxon>Alphaproteobacteria</taxon>
        <taxon>Sphingomonadales</taxon>
        <taxon>Sphingomonadaceae</taxon>
        <taxon>Allosphingosinicella</taxon>
    </lineage>
</organism>
<proteinExistence type="predicted"/>
<dbReference type="CDD" id="cd17470">
    <property type="entry name" value="T3SS_Flik_C"/>
    <property type="match status" value="1"/>
</dbReference>
<dbReference type="EMBL" id="CP065592">
    <property type="protein sequence ID" value="QPQ55355.1"/>
    <property type="molecule type" value="Genomic_DNA"/>
</dbReference>
<feature type="region of interest" description="Disordered" evidence="1">
    <location>
        <begin position="113"/>
        <end position="137"/>
    </location>
</feature>
<reference evidence="3 4" key="1">
    <citation type="submission" date="2020-11" db="EMBL/GenBank/DDBJ databases">
        <title>Genome seq and assembly of Sphingosinicella sp.</title>
        <authorList>
            <person name="Chhetri G."/>
        </authorList>
    </citation>
    <scope>NUCLEOTIDE SEQUENCE [LARGE SCALE GENOMIC DNA]</scope>
    <source>
        <strain evidence="3 4">UDD2</strain>
    </source>
</reference>
<feature type="compositionally biased region" description="Low complexity" evidence="1">
    <location>
        <begin position="123"/>
        <end position="137"/>
    </location>
</feature>
<dbReference type="Proteomes" id="UP000594873">
    <property type="component" value="Chromosome"/>
</dbReference>
<sequence length="406" mass="42462">MMTLHSTIKLAGAPADRLVEPLSAGGEPDLFTQLLSTAVLSPEMALADAFRPVAAMPELSAPDQDEALLSGNENEEKEDSPEEALALAGLFAIPLPLPVPGVVATPAAETLVSVSPGSRSSQPDVSSDAPVAASVSPAETRLADPRVVEVAVELEGLKCAAEDMPVNVKAGIRPMLDKVAVETAPASARVDMRGHEKETPSLETGTGKARQPVVVLLSQAPKPENLAALPLPPLDALQGPAPAALPDLRIGFSDIAPGQDIEIEQHLDLAKDSEWLDQLAKDIAQTSGKEGILRFRLNPETLGTLKVEVASSQAGMSVRMTADTETARAIVADAQPRLVSEARAQGVRIMETHVDLGTGSQHGSSDARHHQEGEAARRVLVRTAGRDAPPDENSERAGASGSDRYA</sequence>
<dbReference type="Gene3D" id="3.30.750.140">
    <property type="match status" value="1"/>
</dbReference>
<feature type="compositionally biased region" description="Polar residues" evidence="1">
    <location>
        <begin position="113"/>
        <end position="122"/>
    </location>
</feature>
<feature type="compositionally biased region" description="Basic and acidic residues" evidence="1">
    <location>
        <begin position="190"/>
        <end position="200"/>
    </location>
</feature>
<dbReference type="InterPro" id="IPR038610">
    <property type="entry name" value="FliK-like_C_sf"/>
</dbReference>
<evidence type="ECO:0000256" key="1">
    <source>
        <dbReference type="SAM" id="MobiDB-lite"/>
    </source>
</evidence>
<keyword evidence="3" id="KW-0966">Cell projection</keyword>
<keyword evidence="3" id="KW-0282">Flagellum</keyword>
<feature type="region of interest" description="Disordered" evidence="1">
    <location>
        <begin position="356"/>
        <end position="406"/>
    </location>
</feature>
<evidence type="ECO:0000313" key="4">
    <source>
        <dbReference type="Proteomes" id="UP000594873"/>
    </source>
</evidence>
<feature type="domain" description="Flagellar hook-length control protein-like C-terminal" evidence="2">
    <location>
        <begin position="283"/>
        <end position="362"/>
    </location>
</feature>
<dbReference type="Pfam" id="PF02120">
    <property type="entry name" value="Flg_hook"/>
    <property type="match status" value="1"/>
</dbReference>
<feature type="compositionally biased region" description="Basic and acidic residues" evidence="1">
    <location>
        <begin position="365"/>
        <end position="377"/>
    </location>
</feature>
<feature type="compositionally biased region" description="Basic and acidic residues" evidence="1">
    <location>
        <begin position="384"/>
        <end position="395"/>
    </location>
</feature>